<dbReference type="Proteomes" id="UP000247152">
    <property type="component" value="Unassembled WGS sequence"/>
</dbReference>
<dbReference type="AlphaFoldDB" id="A0A317U3W5"/>
<evidence type="ECO:0000256" key="1">
    <source>
        <dbReference type="SAM" id="MobiDB-lite"/>
    </source>
</evidence>
<comment type="caution">
    <text evidence="2">The sequence shown here is derived from an EMBL/GenBank/DDBJ whole genome shotgun (WGS) entry which is preliminary data.</text>
</comment>
<protein>
    <submittedName>
        <fullName evidence="2">Uncharacterized protein</fullName>
    </submittedName>
</protein>
<gene>
    <name evidence="2" type="ORF">DGG96_09030</name>
</gene>
<organism evidence="2 3">
    <name type="scientific">Legionella qingyii</name>
    <dbReference type="NCBI Taxonomy" id="2184757"/>
    <lineage>
        <taxon>Bacteria</taxon>
        <taxon>Pseudomonadati</taxon>
        <taxon>Pseudomonadota</taxon>
        <taxon>Gammaproteobacteria</taxon>
        <taxon>Legionellales</taxon>
        <taxon>Legionellaceae</taxon>
        <taxon>Legionella</taxon>
    </lineage>
</organism>
<name>A0A317U3W5_9GAMM</name>
<accession>A0A317U3W5</accession>
<feature type="region of interest" description="Disordered" evidence="1">
    <location>
        <begin position="33"/>
        <end position="54"/>
    </location>
</feature>
<proteinExistence type="predicted"/>
<evidence type="ECO:0000313" key="3">
    <source>
        <dbReference type="Proteomes" id="UP000247152"/>
    </source>
</evidence>
<reference evidence="2 3" key="1">
    <citation type="submission" date="2018-05" db="EMBL/GenBank/DDBJ databases">
        <title>Legionella qingyii sp.nov., whole genome shotgun sequence.</title>
        <authorList>
            <person name="Wu H."/>
            <person name="Zhu Q."/>
            <person name="Hu C."/>
        </authorList>
    </citation>
    <scope>NUCLEOTIDE SEQUENCE [LARGE SCALE GENOMIC DNA]</scope>
    <source>
        <strain evidence="2 3">HEB18</strain>
    </source>
</reference>
<sequence length="65" mass="7395">MVIVFLAIIKTNSRNEKTNKLNFEIQSNHTEYNPATELPMMPPGRDPGKKGSCLTFNLKNSVRMK</sequence>
<evidence type="ECO:0000313" key="2">
    <source>
        <dbReference type="EMBL" id="PWY56069.1"/>
    </source>
</evidence>
<dbReference type="EMBL" id="QHJG01000012">
    <property type="protein sequence ID" value="PWY56069.1"/>
    <property type="molecule type" value="Genomic_DNA"/>
</dbReference>